<name>U2S4D9_9ACTN</name>
<proteinExistence type="predicted"/>
<dbReference type="Proteomes" id="UP000017052">
    <property type="component" value="Unassembled WGS sequence"/>
</dbReference>
<reference evidence="1" key="1">
    <citation type="submission" date="2013-08" db="EMBL/GenBank/DDBJ databases">
        <authorList>
            <person name="Durkin A.S."/>
            <person name="Haft D.R."/>
            <person name="McCorrison J."/>
            <person name="Torralba M."/>
            <person name="Gillis M."/>
            <person name="Haft D.H."/>
            <person name="Methe B."/>
            <person name="Sutton G."/>
            <person name="Nelson K.E."/>
        </authorList>
    </citation>
    <scope>NUCLEOTIDE SEQUENCE [LARGE SCALE GENOMIC DNA]</scope>
    <source>
        <strain evidence="1">F0233</strain>
    </source>
</reference>
<keyword evidence="2" id="KW-1185">Reference proteome</keyword>
<sequence>MTVSVGFLQKQSETDFHLSRALNYLESLSYYYLTLTYLALPEAAERAAVPPI</sequence>
<accession>U2S4D9</accession>
<evidence type="ECO:0000313" key="1">
    <source>
        <dbReference type="EMBL" id="ERK57647.1"/>
    </source>
</evidence>
<evidence type="ECO:0000313" key="2">
    <source>
        <dbReference type="Proteomes" id="UP000017052"/>
    </source>
</evidence>
<comment type="caution">
    <text evidence="1">The sequence shown here is derived from an EMBL/GenBank/DDBJ whole genome shotgun (WGS) entry which is preliminary data.</text>
</comment>
<gene>
    <name evidence="1" type="ORF">HMPREF0682_0353</name>
</gene>
<protein>
    <submittedName>
        <fullName evidence="1">Uncharacterized protein</fullName>
    </submittedName>
</protein>
<dbReference type="EMBL" id="ACVN02000149">
    <property type="protein sequence ID" value="ERK57647.1"/>
    <property type="molecule type" value="Genomic_DNA"/>
</dbReference>
<organism evidence="1 2">
    <name type="scientific">Propionibacterium acidifaciens F0233</name>
    <dbReference type="NCBI Taxonomy" id="553198"/>
    <lineage>
        <taxon>Bacteria</taxon>
        <taxon>Bacillati</taxon>
        <taxon>Actinomycetota</taxon>
        <taxon>Actinomycetes</taxon>
        <taxon>Propionibacteriales</taxon>
        <taxon>Propionibacteriaceae</taxon>
        <taxon>Propionibacterium</taxon>
    </lineage>
</organism>
<dbReference type="AlphaFoldDB" id="U2S4D9"/>